<evidence type="ECO:0000256" key="1">
    <source>
        <dbReference type="ARBA" id="ARBA00000439"/>
    </source>
</evidence>
<dbReference type="Proteomes" id="UP000292781">
    <property type="component" value="Unassembled WGS sequence"/>
</dbReference>
<dbReference type="InterPro" id="IPR004193">
    <property type="entry name" value="Glyco_hydro_13_N"/>
</dbReference>
<name>A0A4Q9VFM1_9HYPH</name>
<dbReference type="InterPro" id="IPR017853">
    <property type="entry name" value="GH"/>
</dbReference>
<evidence type="ECO:0000259" key="15">
    <source>
        <dbReference type="SMART" id="SM00642"/>
    </source>
</evidence>
<dbReference type="Gene3D" id="3.20.20.80">
    <property type="entry name" value="Glycosidases"/>
    <property type="match status" value="2"/>
</dbReference>
<dbReference type="CDD" id="cd11326">
    <property type="entry name" value="AmyAc_Glg_debranch"/>
    <property type="match status" value="1"/>
</dbReference>
<evidence type="ECO:0000256" key="10">
    <source>
        <dbReference type="ARBA" id="ARBA00023295"/>
    </source>
</evidence>
<dbReference type="GO" id="GO:0004134">
    <property type="term" value="F:4-alpha-glucanotransferase activity"/>
    <property type="evidence" value="ECO:0007669"/>
    <property type="project" value="UniProtKB-EC"/>
</dbReference>
<evidence type="ECO:0000256" key="8">
    <source>
        <dbReference type="ARBA" id="ARBA00022801"/>
    </source>
</evidence>
<dbReference type="NCBIfam" id="TIGR00217">
    <property type="entry name" value="malQ"/>
    <property type="match status" value="1"/>
</dbReference>
<evidence type="ECO:0000256" key="12">
    <source>
        <dbReference type="ARBA" id="ARBA00031501"/>
    </source>
</evidence>
<dbReference type="InterPro" id="IPR013783">
    <property type="entry name" value="Ig-like_fold"/>
</dbReference>
<gene>
    <name evidence="16" type="primary">glgX</name>
    <name evidence="16" type="ORF">EYW49_19760</name>
</gene>
<dbReference type="EC" id="2.4.1.25" evidence="4 13"/>
<evidence type="ECO:0000256" key="5">
    <source>
        <dbReference type="ARBA" id="ARBA00020295"/>
    </source>
</evidence>
<dbReference type="Pfam" id="PF02446">
    <property type="entry name" value="Glyco_hydro_77"/>
    <property type="match status" value="1"/>
</dbReference>
<dbReference type="RefSeq" id="WP_131311354.1">
    <property type="nucleotide sequence ID" value="NZ_SJFN01000040.1"/>
</dbReference>
<sequence length="1412" mass="153162">MIHGAIGPGATEPLGVTHDGEGVNVAVVSANGTAVDFCVYDATGDREIERIRLPSRTGPVFHGRIDGLPVGTRYGLRVDGPWNPADGHRFNPAKLIVDPYAQKIDRPFRLHPALFDQRARGAAEDRIDSGIHVPKAIVEAPEPLQPVIRPRISPKHRVVYELHVKGFTQLHPDIPEAIRGTFAGLAHPAAIAHLIRLGINVVEVMPIWAWLDERHLAPLGLTNYWGYNPITPLAPDPRLAPGGWSEIRTAIDALHEVGIAVILDVVLNHTGESDHHGPTVSLRGLDNALYYRTRTDDRSRYVDDAGCGNVPALDRQAMMRIGLEALRVSALRGGFDGFRYDLATTLGRRRAGFDAAAPFLAALEQDPVLRTLIHIAEPWDIGPGGYQLGAFPATWGEWNDRYRDTMRRFWRGDEGLVGDLATRLAGSSDVFAGRRRKASDSVNYVTAHDGFTLADLVSYTGKHNLANGENNRDGSDANQSWNHGVEGPSSDPAIVAARARDVRALIATLLGSRGTPMLSMGDECGRTQGGNNNAYAQDNAISWFDWSKVDSGLVDFTRRLLDLRRAHPALHDDKPPIGEPVDDSGLADVEWRHLDGRPLAARDWHDPENYRLAAVFTVVDHGGEFDRVAVVVSADLRASVFIPPMARSGHRWRMVLDSAHPDREPVAASKFAIDGRAVVFVVEEPVPEEVRAVRADPRTLDRLARTAGIAPEWWDNSGNCVKVGDDTKRAVLAAMGLPATTLGEARDSYDRLIAETTGRPLPFAQTVFSGAPCEVPLGGAPSRGLRSFALEITDAIGEARGLVVQPGDGRTERVTTADGRVILQRRIALPDLPLGRYTLRIDGSQESTALTVAPRTTHLPAEWDGDVRSFGIATHLYALRSAGDQGIGDFTTLGRTGAAAAAVGAVTIGLNPIHALFPQDRERASPYSPSDRRFLDPIYIDVTRLPEALASAVETDLAAAAPIFGRLAGLAHIDYTAVWAAKVTVLDAAFRAFEALRERRPGDGLVAAFLAFVVQGGEGLERFATFEAIAAEHGASTASGFPSELATSESSGVIGFRLAHARAVERSMFLQWLAATQFAEAATRSRAAGLDLGFYRDLAVGCAPDGAEAWGAGDQLMRAVSIGAPPDPFSPDGQVWSLPPPNPYAWARTGYRAFSELIRANMAHAGALRIDHVLGLRRLFLVPDGARGGEGAYVDQPFDDLLGQLTLESRRAGCVVVGEDLGTVPWGFRERLAEAKVLSYQVLWFERDGRDFMSPTRYPRLGAACVATHDLATLAGWWEGTDIVEMLRLGTTSAEALAQAAEDREQEKRLLVDSLIHVGLLSVEWDEELLDDGMPAEIAAAIHAWISGGRSVLALVQADDLAGETERLNLPGTDRQRPNWRRRLALDDVELFESPLARAILAGFAARRRAPR</sequence>
<accession>A0A4Q9VFM1</accession>
<dbReference type="GO" id="GO:0005980">
    <property type="term" value="P:glycogen catabolic process"/>
    <property type="evidence" value="ECO:0007669"/>
    <property type="project" value="InterPro"/>
</dbReference>
<comment type="similarity">
    <text evidence="2 13">Belongs to the disproportionating enzyme family.</text>
</comment>
<evidence type="ECO:0000313" key="16">
    <source>
        <dbReference type="EMBL" id="TBW33715.1"/>
    </source>
</evidence>
<dbReference type="InterPro" id="IPR013780">
    <property type="entry name" value="Glyco_hydro_b"/>
</dbReference>
<evidence type="ECO:0000256" key="3">
    <source>
        <dbReference type="ARBA" id="ARBA00008061"/>
    </source>
</evidence>
<dbReference type="SUPFAM" id="SSF51011">
    <property type="entry name" value="Glycosyl hydrolase domain"/>
    <property type="match status" value="1"/>
</dbReference>
<evidence type="ECO:0000256" key="9">
    <source>
        <dbReference type="ARBA" id="ARBA00023277"/>
    </source>
</evidence>
<dbReference type="InterPro" id="IPR011837">
    <property type="entry name" value="Glycogen_debranch_GlgX"/>
</dbReference>
<dbReference type="OrthoDB" id="3236218at2"/>
<dbReference type="SUPFAM" id="SSF81296">
    <property type="entry name" value="E set domains"/>
    <property type="match status" value="1"/>
</dbReference>
<dbReference type="Gene3D" id="2.60.40.1180">
    <property type="entry name" value="Golgi alpha-mannosidase II"/>
    <property type="match status" value="1"/>
</dbReference>
<reference evidence="16 17" key="1">
    <citation type="submission" date="2019-02" db="EMBL/GenBank/DDBJ databases">
        <title>Siculibacillus lacustris gen. nov., sp. nov., a new rosette-forming bacterium isolated from a freshwater crater lake (Lake St. Ana, Romania).</title>
        <authorList>
            <person name="Felfoldi T."/>
            <person name="Marton Z."/>
            <person name="Szabo A."/>
            <person name="Mentes A."/>
            <person name="Boka K."/>
            <person name="Marialigeti K."/>
            <person name="Mathe I."/>
            <person name="Koncz M."/>
            <person name="Schumann P."/>
            <person name="Toth E."/>
        </authorList>
    </citation>
    <scope>NUCLEOTIDE SEQUENCE [LARGE SCALE GENOMIC DNA]</scope>
    <source>
        <strain evidence="16 17">SA-279</strain>
    </source>
</reference>
<feature type="domain" description="Glycosyl hydrolase family 13 catalytic" evidence="15">
    <location>
        <begin position="161"/>
        <end position="564"/>
    </location>
</feature>
<proteinExistence type="inferred from homology"/>
<evidence type="ECO:0000256" key="7">
    <source>
        <dbReference type="ARBA" id="ARBA00022679"/>
    </source>
</evidence>
<dbReference type="Gene3D" id="2.60.40.10">
    <property type="entry name" value="Immunoglobulins"/>
    <property type="match status" value="1"/>
</dbReference>
<protein>
    <recommendedName>
        <fullName evidence="5 13">4-alpha-glucanotransferase</fullName>
        <ecNumber evidence="4 13">2.4.1.25</ecNumber>
    </recommendedName>
    <alternativeName>
        <fullName evidence="11 13">Amylomaltase</fullName>
    </alternativeName>
    <alternativeName>
        <fullName evidence="12 13">Disproportionating enzyme</fullName>
    </alternativeName>
</protein>
<dbReference type="InterPro" id="IPR014756">
    <property type="entry name" value="Ig_E-set"/>
</dbReference>
<evidence type="ECO:0000313" key="17">
    <source>
        <dbReference type="Proteomes" id="UP000292781"/>
    </source>
</evidence>
<comment type="catalytic activity">
    <reaction evidence="1 13">
        <text>Transfers a segment of a (1-&gt;4)-alpha-D-glucan to a new position in an acceptor, which may be glucose or a (1-&gt;4)-alpha-D-glucan.</text>
        <dbReference type="EC" id="2.4.1.25"/>
    </reaction>
</comment>
<evidence type="ECO:0000256" key="11">
    <source>
        <dbReference type="ARBA" id="ARBA00031423"/>
    </source>
</evidence>
<dbReference type="NCBIfam" id="TIGR02100">
    <property type="entry name" value="glgX_debranch"/>
    <property type="match status" value="1"/>
</dbReference>
<dbReference type="InterPro" id="IPR003385">
    <property type="entry name" value="Glyco_hydro_77"/>
</dbReference>
<feature type="region of interest" description="Disordered" evidence="14">
    <location>
        <begin position="465"/>
        <end position="489"/>
    </location>
</feature>
<dbReference type="PANTHER" id="PTHR43002">
    <property type="entry name" value="GLYCOGEN DEBRANCHING ENZYME"/>
    <property type="match status" value="1"/>
</dbReference>
<dbReference type="CDD" id="cd02856">
    <property type="entry name" value="E_set_GDE_Isoamylase_N"/>
    <property type="match status" value="1"/>
</dbReference>
<evidence type="ECO:0000256" key="2">
    <source>
        <dbReference type="ARBA" id="ARBA00005684"/>
    </source>
</evidence>
<dbReference type="InterPro" id="IPR044505">
    <property type="entry name" value="GlgX_Isoamylase_N_E_set"/>
</dbReference>
<dbReference type="GO" id="GO:0004135">
    <property type="term" value="F:amylo-alpha-1,6-glucosidase activity"/>
    <property type="evidence" value="ECO:0007669"/>
    <property type="project" value="InterPro"/>
</dbReference>
<dbReference type="EMBL" id="SJFN01000040">
    <property type="protein sequence ID" value="TBW33715.1"/>
    <property type="molecule type" value="Genomic_DNA"/>
</dbReference>
<comment type="similarity">
    <text evidence="3">Belongs to the glycosyl hydrolase 13 family.</text>
</comment>
<evidence type="ECO:0000256" key="13">
    <source>
        <dbReference type="RuleBase" id="RU361207"/>
    </source>
</evidence>
<dbReference type="SMART" id="SM00642">
    <property type="entry name" value="Aamy"/>
    <property type="match status" value="1"/>
</dbReference>
<keyword evidence="7 13" id="KW-0808">Transferase</keyword>
<keyword evidence="10" id="KW-0326">Glycosidase</keyword>
<keyword evidence="6 13" id="KW-0328">Glycosyltransferase</keyword>
<keyword evidence="17" id="KW-1185">Reference proteome</keyword>
<dbReference type="Pfam" id="PF02922">
    <property type="entry name" value="CBM_48"/>
    <property type="match status" value="1"/>
</dbReference>
<evidence type="ECO:0000256" key="6">
    <source>
        <dbReference type="ARBA" id="ARBA00022676"/>
    </source>
</evidence>
<evidence type="ECO:0000256" key="14">
    <source>
        <dbReference type="SAM" id="MobiDB-lite"/>
    </source>
</evidence>
<organism evidence="16 17">
    <name type="scientific">Siculibacillus lacustris</name>
    <dbReference type="NCBI Taxonomy" id="1549641"/>
    <lineage>
        <taxon>Bacteria</taxon>
        <taxon>Pseudomonadati</taxon>
        <taxon>Pseudomonadota</taxon>
        <taxon>Alphaproteobacteria</taxon>
        <taxon>Hyphomicrobiales</taxon>
        <taxon>Ancalomicrobiaceae</taxon>
        <taxon>Siculibacillus</taxon>
    </lineage>
</organism>
<keyword evidence="9 13" id="KW-0119">Carbohydrate metabolism</keyword>
<dbReference type="InterPro" id="IPR006047">
    <property type="entry name" value="GH13_cat_dom"/>
</dbReference>
<evidence type="ECO:0000256" key="4">
    <source>
        <dbReference type="ARBA" id="ARBA00012560"/>
    </source>
</evidence>
<keyword evidence="8" id="KW-0378">Hydrolase</keyword>
<dbReference type="SUPFAM" id="SSF51445">
    <property type="entry name" value="(Trans)glycosidases"/>
    <property type="match status" value="2"/>
</dbReference>
<comment type="caution">
    <text evidence="16">The sequence shown here is derived from an EMBL/GenBank/DDBJ whole genome shotgun (WGS) entry which is preliminary data.</text>
</comment>